<protein>
    <submittedName>
        <fullName evidence="1">Uncharacterized protein</fullName>
    </submittedName>
</protein>
<evidence type="ECO:0000313" key="1">
    <source>
        <dbReference type="EMBL" id="ERJ64376.1"/>
    </source>
</evidence>
<proteinExistence type="predicted"/>
<feature type="non-terminal residue" evidence="1">
    <location>
        <position position="1"/>
    </location>
</feature>
<comment type="caution">
    <text evidence="1">The sequence shown here is derived from an EMBL/GenBank/DDBJ whole genome shotgun (WGS) entry which is preliminary data.</text>
</comment>
<dbReference type="Proteomes" id="UP000016630">
    <property type="component" value="Unassembled WGS sequence"/>
</dbReference>
<gene>
    <name evidence="1" type="ORF">HMPREF1555_01875</name>
</gene>
<dbReference type="HOGENOM" id="CLU_193781_0_0_10"/>
<organism evidence="1 2">
    <name type="scientific">Porphyromonas gingivalis F0570</name>
    <dbReference type="NCBI Taxonomy" id="1227271"/>
    <lineage>
        <taxon>Bacteria</taxon>
        <taxon>Pseudomonadati</taxon>
        <taxon>Bacteroidota</taxon>
        <taxon>Bacteroidia</taxon>
        <taxon>Bacteroidales</taxon>
        <taxon>Porphyromonadaceae</taxon>
        <taxon>Porphyromonas</taxon>
    </lineage>
</organism>
<reference evidence="1 2" key="1">
    <citation type="submission" date="2013-06" db="EMBL/GenBank/DDBJ databases">
        <authorList>
            <person name="Weinstock G."/>
            <person name="Sodergren E."/>
            <person name="Lobos E.A."/>
            <person name="Fulton L."/>
            <person name="Fulton R."/>
            <person name="Courtney L."/>
            <person name="Fronick C."/>
            <person name="O'Laughlin M."/>
            <person name="Godfrey J."/>
            <person name="Wilson R.M."/>
            <person name="Miner T."/>
            <person name="Farmer C."/>
            <person name="Delehaunty K."/>
            <person name="Cordes M."/>
            <person name="Minx P."/>
            <person name="Tomlinson C."/>
            <person name="Chen J."/>
            <person name="Wollam A."/>
            <person name="Pepin K.H."/>
            <person name="Bhonagiri V."/>
            <person name="Zhang X."/>
            <person name="Warren W."/>
            <person name="Mitreva M."/>
            <person name="Mardis E.R."/>
            <person name="Wilson R.K."/>
        </authorList>
    </citation>
    <scope>NUCLEOTIDE SEQUENCE [LARGE SCALE GENOMIC DNA]</scope>
    <source>
        <strain evidence="1 2">F0570</strain>
    </source>
</reference>
<name>A0A0E2LNI5_PORGN</name>
<accession>A0A0E2LNI5</accession>
<dbReference type="EMBL" id="AWUW01000135">
    <property type="protein sequence ID" value="ERJ64376.1"/>
    <property type="molecule type" value="Genomic_DNA"/>
</dbReference>
<evidence type="ECO:0000313" key="2">
    <source>
        <dbReference type="Proteomes" id="UP000016630"/>
    </source>
</evidence>
<dbReference type="AlphaFoldDB" id="A0A0E2LNI5"/>
<sequence length="67" mass="7958">FLVPKDGELPSLKSQKLEPQGKSLRARFFCFWLEFYFFLEPSFFDPQLCFFMFRNGSESNLTCTEKS</sequence>